<proteinExistence type="predicted"/>
<evidence type="ECO:0000313" key="4">
    <source>
        <dbReference type="EMBL" id="ADD08925.1"/>
    </source>
</evidence>
<dbReference type="Pfam" id="PF01368">
    <property type="entry name" value="DHH"/>
    <property type="match status" value="1"/>
</dbReference>
<dbReference type="Gene3D" id="3.90.1640.30">
    <property type="match status" value="1"/>
</dbReference>
<feature type="domain" description="DDH" evidence="1">
    <location>
        <begin position="20"/>
        <end position="108"/>
    </location>
</feature>
<dbReference type="AlphaFoldDB" id="D3T9Z6"/>
<dbReference type="GeneID" id="8828076"/>
<dbReference type="Gene3D" id="3.10.310.30">
    <property type="match status" value="1"/>
</dbReference>
<feature type="domain" description="DHHA1" evidence="2">
    <location>
        <begin position="375"/>
        <end position="474"/>
    </location>
</feature>
<reference evidence="4" key="1">
    <citation type="submission" date="2010-02" db="EMBL/GenBank/DDBJ databases">
        <title>Complete sequence of Aciduliprofundum boonei T469.</title>
        <authorList>
            <consortium name="US DOE Joint Genome Institute"/>
            <person name="Lucas S."/>
            <person name="Copeland A."/>
            <person name="Lapidus A."/>
            <person name="Cheng J.-F."/>
            <person name="Bruce D."/>
            <person name="Goodwin L."/>
            <person name="Pitluck S."/>
            <person name="Saunders E."/>
            <person name="Detter J.C."/>
            <person name="Han C."/>
            <person name="Tapia R."/>
            <person name="Land M."/>
            <person name="Hauser L."/>
            <person name="Kyrpides N."/>
            <person name="Mikhailova N."/>
            <person name="Flores G."/>
            <person name="Reysenbach A.-L."/>
            <person name="Woyke T."/>
        </authorList>
    </citation>
    <scope>NUCLEOTIDE SEQUENCE</scope>
    <source>
        <strain evidence="4">T469</strain>
    </source>
</reference>
<gene>
    <name evidence="4" type="ordered locus">Aboo_1116</name>
</gene>
<dbReference type="InterPro" id="IPR038763">
    <property type="entry name" value="DHH_sf"/>
</dbReference>
<keyword evidence="5" id="KW-1185">Reference proteome</keyword>
<dbReference type="GO" id="GO:0004527">
    <property type="term" value="F:exonuclease activity"/>
    <property type="evidence" value="ECO:0007669"/>
    <property type="project" value="UniProtKB-KW"/>
</dbReference>
<sequence>MESFLKRAKEIARKIEEADKIVIVSHIDADGITSGSIAARALQRLNKDFRIDFVKQLDERKIEELKDENPDLVWFTDLGSGMVHLMYGLDAVITDHHVPSSLNVIVPKKARKNLTSFFEELSKSDVLQLNPHIFNRNGAVDISGAGTTYLVARELDRRNVDLSPLAIVGAIGDMQDTENLRLTGTNRVILKEAKEHNYVDFFLDARFFGRETKPVYKMLQFSTDPLLPTLTGDEKRCIAFLKELGIPLKRDRWRRWIDLTKEEKKLILSELVKLILRMGYGYEMAKRLIGEVYILKNEERGTPLRDAKEFATLLNACGRYNKAFIGYQVCLGDRDEYYKKALNMLNHHRRNLVDGVNFVKEIGIVKREFLQYFHAGENINENIVGIVASMILTEEGNRELPIIAFANSEDGNIKVSARAPRALVDKGLNLSIIMREASAEVGGYGGGHNIAAGASIPKGKEDEFLDIVENMIKKQLE</sequence>
<dbReference type="HOGENOM" id="CLU_042622_0_0_2"/>
<dbReference type="Proteomes" id="UP000001400">
    <property type="component" value="Chromosome"/>
</dbReference>
<evidence type="ECO:0000259" key="1">
    <source>
        <dbReference type="Pfam" id="PF01368"/>
    </source>
</evidence>
<dbReference type="InterPro" id="IPR048515">
    <property type="entry name" value="DHH_CID"/>
</dbReference>
<evidence type="ECO:0000259" key="3">
    <source>
        <dbReference type="Pfam" id="PF21763"/>
    </source>
</evidence>
<dbReference type="RefSeq" id="WP_012997342.1">
    <property type="nucleotide sequence ID" value="NC_013926.1"/>
</dbReference>
<dbReference type="GO" id="GO:0003676">
    <property type="term" value="F:nucleic acid binding"/>
    <property type="evidence" value="ECO:0007669"/>
    <property type="project" value="InterPro"/>
</dbReference>
<dbReference type="EMBL" id="CP001941">
    <property type="protein sequence ID" value="ADD08925.1"/>
    <property type="molecule type" value="Genomic_DNA"/>
</dbReference>
<dbReference type="InterPro" id="IPR003156">
    <property type="entry name" value="DHHA1_dom"/>
</dbReference>
<dbReference type="InterPro" id="IPR001667">
    <property type="entry name" value="DDH_dom"/>
</dbReference>
<dbReference type="PANTHER" id="PTHR30255">
    <property type="entry name" value="SINGLE-STRANDED-DNA-SPECIFIC EXONUCLEASE RECJ"/>
    <property type="match status" value="1"/>
</dbReference>
<accession>D3T9Z6</accession>
<dbReference type="SUPFAM" id="SSF64182">
    <property type="entry name" value="DHH phosphoesterases"/>
    <property type="match status" value="1"/>
</dbReference>
<evidence type="ECO:0000313" key="5">
    <source>
        <dbReference type="Proteomes" id="UP000001400"/>
    </source>
</evidence>
<protein>
    <submittedName>
        <fullName evidence="4">Phosphoesterase RecJ domain protein</fullName>
    </submittedName>
</protein>
<dbReference type="PANTHER" id="PTHR30255:SF3">
    <property type="entry name" value="SINGLE-STRANDED-DNA-SPECIFIC EXONUCLEASE RECJ"/>
    <property type="match status" value="1"/>
</dbReference>
<name>D3T9Z6_ACIB4</name>
<dbReference type="InterPro" id="IPR051673">
    <property type="entry name" value="SSDNA_exonuclease_RecJ"/>
</dbReference>
<dbReference type="KEGG" id="abi:Aboo_1116"/>
<dbReference type="Pfam" id="PF02272">
    <property type="entry name" value="DHHA1"/>
    <property type="match status" value="1"/>
</dbReference>
<organism evidence="4 5">
    <name type="scientific">Aciduliprofundum boonei (strain DSM 19572 / T469)</name>
    <dbReference type="NCBI Taxonomy" id="439481"/>
    <lineage>
        <taxon>Archaea</taxon>
        <taxon>Methanobacteriati</taxon>
        <taxon>Thermoplasmatota</taxon>
        <taxon>DHVE2 group</taxon>
        <taxon>Candidatus Aciduliprofundum</taxon>
    </lineage>
</organism>
<evidence type="ECO:0000259" key="2">
    <source>
        <dbReference type="Pfam" id="PF02272"/>
    </source>
</evidence>
<dbReference type="Pfam" id="PF21763">
    <property type="entry name" value="DHH_CID"/>
    <property type="match status" value="1"/>
</dbReference>
<feature type="domain" description="DHH-CID" evidence="3">
    <location>
        <begin position="207"/>
        <end position="289"/>
    </location>
</feature>